<dbReference type="EMBL" id="VAJM01000003">
    <property type="protein sequence ID" value="TLM94019.1"/>
    <property type="molecule type" value="Genomic_DNA"/>
</dbReference>
<feature type="domain" description="Oxidoreductase molybdopterin-binding" evidence="3">
    <location>
        <begin position="108"/>
        <end position="268"/>
    </location>
</feature>
<keyword evidence="2" id="KW-1133">Transmembrane helix</keyword>
<dbReference type="InterPro" id="IPR000572">
    <property type="entry name" value="OxRdtase_Mopterin-bd_dom"/>
</dbReference>
<dbReference type="AlphaFoldDB" id="A0A5R8WT19"/>
<feature type="transmembrane region" description="Helical" evidence="2">
    <location>
        <begin position="35"/>
        <end position="52"/>
    </location>
</feature>
<accession>A0A5R8WT19</accession>
<dbReference type="RefSeq" id="WP_138076584.1">
    <property type="nucleotide sequence ID" value="NZ_VAJM01000003.1"/>
</dbReference>
<protein>
    <submittedName>
        <fullName evidence="4">Molybdopterin-binding oxidoreductase</fullName>
    </submittedName>
</protein>
<feature type="compositionally biased region" description="Low complexity" evidence="1">
    <location>
        <begin position="8"/>
        <end position="28"/>
    </location>
</feature>
<dbReference type="SUPFAM" id="SSF56524">
    <property type="entry name" value="Oxidoreductase molybdopterin-binding domain"/>
    <property type="match status" value="1"/>
</dbReference>
<dbReference type="InterPro" id="IPR036374">
    <property type="entry name" value="OxRdtase_Mopterin-bd_sf"/>
</dbReference>
<dbReference type="Proteomes" id="UP000305517">
    <property type="component" value="Unassembled WGS sequence"/>
</dbReference>
<keyword evidence="2" id="KW-0812">Transmembrane</keyword>
<evidence type="ECO:0000256" key="2">
    <source>
        <dbReference type="SAM" id="Phobius"/>
    </source>
</evidence>
<evidence type="ECO:0000313" key="4">
    <source>
        <dbReference type="EMBL" id="TLM94019.1"/>
    </source>
</evidence>
<dbReference type="OrthoDB" id="9778777at2"/>
<gene>
    <name evidence="4" type="ORF">FDY95_08280</name>
</gene>
<reference evidence="4 5" key="1">
    <citation type="submission" date="2019-05" db="EMBL/GenBank/DDBJ databases">
        <title>Hymenobacter edaphi sp. nov., isolated from abandoned arsenic-contaminated farmland soil.</title>
        <authorList>
            <person name="Nie L."/>
        </authorList>
    </citation>
    <scope>NUCLEOTIDE SEQUENCE [LARGE SCALE GENOMIC DNA]</scope>
    <source>
        <strain evidence="4 5">1-3-3-8</strain>
    </source>
</reference>
<dbReference type="Pfam" id="PF00174">
    <property type="entry name" value="Oxidored_molyb"/>
    <property type="match status" value="1"/>
</dbReference>
<evidence type="ECO:0000313" key="5">
    <source>
        <dbReference type="Proteomes" id="UP000305517"/>
    </source>
</evidence>
<evidence type="ECO:0000256" key="1">
    <source>
        <dbReference type="SAM" id="MobiDB-lite"/>
    </source>
</evidence>
<keyword evidence="2" id="KW-0472">Membrane</keyword>
<dbReference type="PANTHER" id="PTHR43032">
    <property type="entry name" value="PROTEIN-METHIONINE-SULFOXIDE REDUCTASE"/>
    <property type="match status" value="1"/>
</dbReference>
<name>A0A5R8WT19_9BACT</name>
<sequence>MTEEPQEPRSGPAAAPASADAATERTAATRTRRSFITLGLAGLAGLAGWRYLLHTPDADGLPGGLRRVLDFNARLSNEYYRSARLAPEFAKARARPPRVNGHVGLSEDFDPATWQLQVLGYAPAGTAPRRQQFTLAQLQALPRTEFTTELKCIEGWSTVVTWAGVRLADLLARYPLATASGRPIADQLPPDAAPYVSLVTPDEQYYVGLELESALHPQTLLCYEMNGQPLTLAHGAPLRLVTPLKYGIKYLKRLGTLSFVAQRPADYWAERGYDWHAGH</sequence>
<dbReference type="Gene3D" id="3.90.420.10">
    <property type="entry name" value="Oxidoreductase, molybdopterin-binding domain"/>
    <property type="match status" value="1"/>
</dbReference>
<keyword evidence="5" id="KW-1185">Reference proteome</keyword>
<comment type="caution">
    <text evidence="4">The sequence shown here is derived from an EMBL/GenBank/DDBJ whole genome shotgun (WGS) entry which is preliminary data.</text>
</comment>
<feature type="region of interest" description="Disordered" evidence="1">
    <location>
        <begin position="1"/>
        <end position="28"/>
    </location>
</feature>
<organism evidence="4 5">
    <name type="scientific">Hymenobacter jeollabukensis</name>
    <dbReference type="NCBI Taxonomy" id="2025313"/>
    <lineage>
        <taxon>Bacteria</taxon>
        <taxon>Pseudomonadati</taxon>
        <taxon>Bacteroidota</taxon>
        <taxon>Cytophagia</taxon>
        <taxon>Cytophagales</taxon>
        <taxon>Hymenobacteraceae</taxon>
        <taxon>Hymenobacter</taxon>
    </lineage>
</organism>
<proteinExistence type="predicted"/>
<evidence type="ECO:0000259" key="3">
    <source>
        <dbReference type="Pfam" id="PF00174"/>
    </source>
</evidence>